<name>M9RQA8_9RHOB</name>
<dbReference type="Proteomes" id="UP000004688">
    <property type="component" value="Chromosome"/>
</dbReference>
<accession>M9RQA8</accession>
<dbReference type="AlphaFoldDB" id="M9RQA8"/>
<organism evidence="1 2">
    <name type="scientific">Octadecabacter arcticus 238</name>
    <dbReference type="NCBI Taxonomy" id="391616"/>
    <lineage>
        <taxon>Bacteria</taxon>
        <taxon>Pseudomonadati</taxon>
        <taxon>Pseudomonadota</taxon>
        <taxon>Alphaproteobacteria</taxon>
        <taxon>Rhodobacterales</taxon>
        <taxon>Roseobacteraceae</taxon>
        <taxon>Octadecabacter</taxon>
    </lineage>
</organism>
<keyword evidence="2" id="KW-1185">Reference proteome</keyword>
<proteinExistence type="predicted"/>
<reference evidence="1 2" key="1">
    <citation type="journal article" date="2013" name="PLoS ONE">
        <title>Poles Apart: Arctic and Antarctic Octadecabacter strains Share High Genome Plasticity and a New Type of Xanthorhodopsin.</title>
        <authorList>
            <person name="Vollmers J."/>
            <person name="Voget S."/>
            <person name="Dietrich S."/>
            <person name="Gollnow K."/>
            <person name="Smits M."/>
            <person name="Meyer K."/>
            <person name="Brinkhoff T."/>
            <person name="Simon M."/>
            <person name="Daniel R."/>
        </authorList>
    </citation>
    <scope>NUCLEOTIDE SEQUENCE [LARGE SCALE GENOMIC DNA]</scope>
    <source>
        <strain evidence="1 2">238</strain>
    </source>
</reference>
<evidence type="ECO:0000313" key="1">
    <source>
        <dbReference type="EMBL" id="AGI73903.1"/>
    </source>
</evidence>
<dbReference type="EMBL" id="CP003742">
    <property type="protein sequence ID" value="AGI73903.1"/>
    <property type="molecule type" value="Genomic_DNA"/>
</dbReference>
<evidence type="ECO:0000313" key="2">
    <source>
        <dbReference type="Proteomes" id="UP000004688"/>
    </source>
</evidence>
<dbReference type="KEGG" id="oar:OA238_c39650"/>
<gene>
    <name evidence="1" type="ORF">OA238_c39650</name>
</gene>
<dbReference type="STRING" id="391616.OA238_c39650"/>
<protein>
    <submittedName>
        <fullName evidence="1">Uncharacterized protein</fullName>
    </submittedName>
</protein>
<dbReference type="HOGENOM" id="CLU_1894082_0_0_5"/>
<sequence>MIHWGFMLRVDTPHTITQEGWKWLLSEARFPFNFDGEIFGLGFLLEDQLREFGFRGSEAGQEADFVDVDRVIHAASEAVNWLELVAVKPLVGGLKPFEAWKLKNSGVYDVATFDDQVVTKGTQVDWPPLIGKIY</sequence>